<sequence>MRAEVEGGLYNEPGTPTSTIKSPWLRLNDGNETVILDEPGLDAMFRGKVSSMGITDELDSTTYGYALRVAYINNILRQNIRVNVSGATSPISPRLQTPITATGSPTSYFPSGPSTPGFYTTPVPPTTPDPHNRKSGIFGRRKSVGNVKERETHSDASNGEAGGKLPKEVLSNGFWDTLANEGGDASWRTTVNTLLSHLPNKKATKTNSGTNLRFIPSLIDAFTDAYVSASASASPLKRGTGIFISSPNTAGGISPTRPTANQLGDEKSVHLIHFVALLQTALSNHYSPLNKKVDEKDREMFVKLQAELDNYVANPEHLGDRVRPGTSPNSNETRISRLFFSSANSAAPLSPPMTSIPPVPALPSAYLYSPPSQKRSPSVPMSPLDASPLSAHSRIPLPTEMSRVASQTSTATSYKSSFGGGFEESAGVDLVDVVRRTWNIDGDKLKTDLDSLRRAGLDEKTYLSDLKQHLIDLKAESQSAPTNSSQDRISALQAEISSLMHGRPDLAGLSLTSRSSVYTVGSDSDSGSGVHLFFTPSNNKEKIYKQLAERIHLVLEHDTPLTSSMYGERQLLDLCAGVWDIREQTALQLDAATEIWKGSIEKAQFDEERVGLNRSQRNAAQQIQVEQNGWAQRVVEAMKELEQDIARGLDDKSRPSCIKSLENLSALVLLETSRATSTLFPITAIPPVAPSLSVPYIAHALFNSRSLLSIYPATSKSAWGDAADELRAVAVSEYAMQTALFIQSNGDILKSQEQTEDGLKGYEQLANWIACGVERAMNAWRGNIIDLLNPPSIILSKQLPLFLAELQAFDQPQPGRKAHVIFALYEKTARLLSLWEDVCPNTDCGFDMDSFFEPHVREWLKTTEEVETYEWVTRAVGMDSTSSMAITQYATTVQNLFVAELHHANDSTPSTTEAAPAVSGKASAWLAKSKQAIKILERKNADAFNIPPTACVKITDLIAAKQCTEDLGYALDAEETSRIVKEHRLKTGTANQGKGADAKYDFHIVVGRGENLYTKNLAKPADAYVSVFESGNTTRLHKTSTVMSRIDPTWEEEFHHAVPSARILEINCFDRSLVGKNELIGSALLKLDPVVYRETPIRDIALPLNPRGTIHIRVELQNGDLHEVNYHLNKAKRMLDRVANDMVRNLIDKMSEFIHTQISVVRVRELIKPLSAKPKKGVPKLLALSDEEYEQSLAPLFEYFDTCFSTFNVTFPDALRIDVMSAIWKRVVEVLLSLVIPPLSDKESHADPLSPQEVTVVFQWLKFLKAFFNASEDGQEHGVPRAALQAGGYRDILLVGQYLDLPTPSLKDKCTAAIKSVGRSASQNAASARPPLQPAASSLSIGGEVRLNDEERMAELLLRVLRMRPQTQEFLTQHISQLNQARAMKNKR</sequence>
<proteinExistence type="predicted"/>
<evidence type="ECO:0000313" key="2">
    <source>
        <dbReference type="Proteomes" id="UP001227268"/>
    </source>
</evidence>
<name>A0ACC2VTK0_9TREE</name>
<dbReference type="EMBL" id="JASBWT010000008">
    <property type="protein sequence ID" value="KAJ9102425.1"/>
    <property type="molecule type" value="Genomic_DNA"/>
</dbReference>
<gene>
    <name evidence="1" type="ORF">QFC21_002825</name>
</gene>
<comment type="caution">
    <text evidence="1">The sequence shown here is derived from an EMBL/GenBank/DDBJ whole genome shotgun (WGS) entry which is preliminary data.</text>
</comment>
<evidence type="ECO:0000313" key="1">
    <source>
        <dbReference type="EMBL" id="KAJ9102425.1"/>
    </source>
</evidence>
<protein>
    <submittedName>
        <fullName evidence="1">Uncharacterized protein</fullName>
    </submittedName>
</protein>
<reference evidence="1" key="1">
    <citation type="submission" date="2023-04" db="EMBL/GenBank/DDBJ databases">
        <title>Draft Genome sequencing of Naganishia species isolated from polar environments using Oxford Nanopore Technology.</title>
        <authorList>
            <person name="Leo P."/>
            <person name="Venkateswaran K."/>
        </authorList>
    </citation>
    <scope>NUCLEOTIDE SEQUENCE</scope>
    <source>
        <strain evidence="1">MNA-CCFEE 5423</strain>
    </source>
</reference>
<keyword evidence="2" id="KW-1185">Reference proteome</keyword>
<dbReference type="Proteomes" id="UP001227268">
    <property type="component" value="Unassembled WGS sequence"/>
</dbReference>
<organism evidence="1 2">
    <name type="scientific">Naganishia friedmannii</name>
    <dbReference type="NCBI Taxonomy" id="89922"/>
    <lineage>
        <taxon>Eukaryota</taxon>
        <taxon>Fungi</taxon>
        <taxon>Dikarya</taxon>
        <taxon>Basidiomycota</taxon>
        <taxon>Agaricomycotina</taxon>
        <taxon>Tremellomycetes</taxon>
        <taxon>Filobasidiales</taxon>
        <taxon>Filobasidiaceae</taxon>
        <taxon>Naganishia</taxon>
    </lineage>
</organism>
<accession>A0ACC2VTK0</accession>